<accession>A0A150JK23</accession>
<dbReference type="PANTHER" id="PTHR30176">
    <property type="entry name" value="FERREDOXIN-TYPE PROTEIN NAPH"/>
    <property type="match status" value="1"/>
</dbReference>
<keyword evidence="7" id="KW-0472">Membrane</keyword>
<accession>A0A150JKU9</accession>
<evidence type="ECO:0000259" key="8">
    <source>
        <dbReference type="PROSITE" id="PS51379"/>
    </source>
</evidence>
<protein>
    <submittedName>
        <fullName evidence="10">Hydrogenase subunit EhaP</fullName>
    </submittedName>
</protein>
<dbReference type="GO" id="GO:0051539">
    <property type="term" value="F:4 iron, 4 sulfur cluster binding"/>
    <property type="evidence" value="ECO:0007669"/>
    <property type="project" value="UniProtKB-KW"/>
</dbReference>
<dbReference type="EMBL" id="LNJB01000001">
    <property type="protein sequence ID" value="KYC55400.1"/>
    <property type="molecule type" value="Genomic_DNA"/>
</dbReference>
<dbReference type="GO" id="GO:0016491">
    <property type="term" value="F:oxidoreductase activity"/>
    <property type="evidence" value="ECO:0007669"/>
    <property type="project" value="UniProtKB-ARBA"/>
</dbReference>
<keyword evidence="7" id="KW-1133">Transmembrane helix</keyword>
<name>A0A150JK23_9EURY</name>
<dbReference type="PROSITE" id="PS00198">
    <property type="entry name" value="4FE4S_FER_1"/>
    <property type="match status" value="1"/>
</dbReference>
<dbReference type="GO" id="GO:0005886">
    <property type="term" value="C:plasma membrane"/>
    <property type="evidence" value="ECO:0007669"/>
    <property type="project" value="TreeGrafter"/>
</dbReference>
<evidence type="ECO:0000256" key="6">
    <source>
        <dbReference type="ARBA" id="ARBA00023014"/>
    </source>
</evidence>
<gene>
    <name evidence="9" type="ORF">AN188_00049</name>
    <name evidence="10" type="ORF">APG09_00932</name>
</gene>
<dbReference type="PROSITE" id="PS51379">
    <property type="entry name" value="4FE4S_FER_2"/>
    <property type="match status" value="2"/>
</dbReference>
<keyword evidence="4" id="KW-0249">Electron transport</keyword>
<dbReference type="AlphaFoldDB" id="A0A150JK23"/>
<evidence type="ECO:0000256" key="4">
    <source>
        <dbReference type="ARBA" id="ARBA00022982"/>
    </source>
</evidence>
<dbReference type="Gene3D" id="3.30.70.20">
    <property type="match status" value="1"/>
</dbReference>
<dbReference type="EMBL" id="LNJE01000009">
    <property type="protein sequence ID" value="KYC57791.1"/>
    <property type="molecule type" value="Genomic_DNA"/>
</dbReference>
<dbReference type="Pfam" id="PF12801">
    <property type="entry name" value="Fer4_5"/>
    <property type="match status" value="2"/>
</dbReference>
<reference evidence="10 11" key="1">
    <citation type="journal article" date="2016" name="ISME J.">
        <title>Chasing the elusive Euryarchaeota class WSA2: genomes reveal a uniquely fastidious methyl-reducing methanogen.</title>
        <authorList>
            <person name="Nobu M.K."/>
            <person name="Narihiro T."/>
            <person name="Kuroda K."/>
            <person name="Mei R."/>
            <person name="Liu W.T."/>
        </authorList>
    </citation>
    <scope>NUCLEOTIDE SEQUENCE [LARGE SCALE GENOMIC DNA]</scope>
    <source>
        <strain evidence="9">ADurb1013_Bin02101</strain>
        <strain evidence="10">ADurb1213_Bin02801</strain>
    </source>
</reference>
<evidence type="ECO:0000256" key="1">
    <source>
        <dbReference type="ARBA" id="ARBA00022448"/>
    </source>
</evidence>
<dbReference type="GO" id="GO:0046872">
    <property type="term" value="F:metal ion binding"/>
    <property type="evidence" value="ECO:0007669"/>
    <property type="project" value="UniProtKB-KW"/>
</dbReference>
<feature type="transmembrane region" description="Helical" evidence="7">
    <location>
        <begin position="9"/>
        <end position="26"/>
    </location>
</feature>
<dbReference type="Proteomes" id="UP000092420">
    <property type="component" value="Unassembled WGS sequence"/>
</dbReference>
<evidence type="ECO:0000256" key="2">
    <source>
        <dbReference type="ARBA" id="ARBA00022485"/>
    </source>
</evidence>
<dbReference type="SUPFAM" id="SSF54862">
    <property type="entry name" value="4Fe-4S ferredoxins"/>
    <property type="match status" value="1"/>
</dbReference>
<keyword evidence="7" id="KW-0812">Transmembrane</keyword>
<feature type="transmembrane region" description="Helical" evidence="7">
    <location>
        <begin position="32"/>
        <end position="57"/>
    </location>
</feature>
<organism evidence="10">
    <name type="scientific">Candidatus Methanofastidiosum methylothiophilum</name>
    <dbReference type="NCBI Taxonomy" id="1705564"/>
    <lineage>
        <taxon>Archaea</taxon>
        <taxon>Methanobacteriati</taxon>
        <taxon>Methanobacteriota</taxon>
        <taxon>Stenosarchaea group</taxon>
        <taxon>Candidatus Methanofastidiosia</taxon>
        <taxon>Candidatus Methanofastidiosales</taxon>
        <taxon>Candidatus Methanofastidiosaceae</taxon>
        <taxon>Candidatus Methanofastidiosum</taxon>
    </lineage>
</organism>
<evidence type="ECO:0000313" key="10">
    <source>
        <dbReference type="EMBL" id="KYC57791.1"/>
    </source>
</evidence>
<keyword evidence="6" id="KW-0411">Iron-sulfur</keyword>
<keyword evidence="3" id="KW-0479">Metal-binding</keyword>
<keyword evidence="5" id="KW-0408">Iron</keyword>
<sequence>MKNMNVRRAIQTFTLAISIVAFVVFIKNKKEAILLLWMLSFSFASLLVGRIFCGYFCPFHAFDKGLGYIYNKVNFKKIKTPNLLKKEFIYYPVSIMLLLLVVLKIFSIIMPIKIKLPFLIIAFPILVFFTSDLWHNYLCPFGLVMKLPSLRRVLMPKIDNNTCTNCNICKNICPTEAIELNNKRLQIVDSRCILCYECEKICKFDSVKI</sequence>
<feature type="transmembrane region" description="Helical" evidence="7">
    <location>
        <begin position="88"/>
        <end position="112"/>
    </location>
</feature>
<feature type="transmembrane region" description="Helical" evidence="7">
    <location>
        <begin position="118"/>
        <end position="145"/>
    </location>
</feature>
<feature type="domain" description="4Fe-4S ferredoxin-type" evidence="8">
    <location>
        <begin position="154"/>
        <end position="183"/>
    </location>
</feature>
<keyword evidence="1" id="KW-0813">Transport</keyword>
<evidence type="ECO:0000256" key="5">
    <source>
        <dbReference type="ARBA" id="ARBA00023004"/>
    </source>
</evidence>
<dbReference type="InterPro" id="IPR051684">
    <property type="entry name" value="Electron_Trans/Redox"/>
</dbReference>
<dbReference type="InterPro" id="IPR017896">
    <property type="entry name" value="4Fe4S_Fe-S-bd"/>
</dbReference>
<dbReference type="PANTHER" id="PTHR30176:SF3">
    <property type="entry name" value="FERREDOXIN-TYPE PROTEIN NAPH"/>
    <property type="match status" value="1"/>
</dbReference>
<evidence type="ECO:0000256" key="3">
    <source>
        <dbReference type="ARBA" id="ARBA00022723"/>
    </source>
</evidence>
<dbReference type="Pfam" id="PF13237">
    <property type="entry name" value="Fer4_10"/>
    <property type="match status" value="1"/>
</dbReference>
<keyword evidence="2" id="KW-0004">4Fe-4S</keyword>
<evidence type="ECO:0000313" key="11">
    <source>
        <dbReference type="Proteomes" id="UP000092420"/>
    </source>
</evidence>
<evidence type="ECO:0000256" key="7">
    <source>
        <dbReference type="SAM" id="Phobius"/>
    </source>
</evidence>
<feature type="domain" description="4Fe-4S ferredoxin-type" evidence="8">
    <location>
        <begin position="184"/>
        <end position="209"/>
    </location>
</feature>
<accession>A0A150JDU7</accession>
<proteinExistence type="predicted"/>
<dbReference type="InterPro" id="IPR017900">
    <property type="entry name" value="4Fe4S_Fe_S_CS"/>
</dbReference>
<comment type="caution">
    <text evidence="10">The sequence shown here is derived from an EMBL/GenBank/DDBJ whole genome shotgun (WGS) entry which is preliminary data.</text>
</comment>
<evidence type="ECO:0000313" key="9">
    <source>
        <dbReference type="EMBL" id="KYC55400.1"/>
    </source>
</evidence>